<name>X0QL55_9LACO</name>
<dbReference type="InterPro" id="IPR053739">
    <property type="entry name" value="Bact_Immunity_Domain_sf"/>
</dbReference>
<dbReference type="AlphaFoldDB" id="X0QL55"/>
<evidence type="ECO:0008006" key="3">
    <source>
        <dbReference type="Google" id="ProtNLM"/>
    </source>
</evidence>
<evidence type="ECO:0000313" key="1">
    <source>
        <dbReference type="EMBL" id="KRM31604.1"/>
    </source>
</evidence>
<dbReference type="OrthoDB" id="2309484at2"/>
<dbReference type="Gene3D" id="1.20.1440.140">
    <property type="match status" value="1"/>
</dbReference>
<proteinExistence type="predicted"/>
<organism evidence="1 2">
    <name type="scientific">Agrilactobacillus composti DSM 18527 = JCM 14202</name>
    <dbReference type="NCBI Taxonomy" id="1423734"/>
    <lineage>
        <taxon>Bacteria</taxon>
        <taxon>Bacillati</taxon>
        <taxon>Bacillota</taxon>
        <taxon>Bacilli</taxon>
        <taxon>Lactobacillales</taxon>
        <taxon>Lactobacillaceae</taxon>
        <taxon>Agrilactobacillus</taxon>
    </lineage>
</organism>
<protein>
    <recommendedName>
        <fullName evidence="3">Bacteriocin immunity protein</fullName>
    </recommendedName>
</protein>
<dbReference type="eggNOG" id="ENOG5030AT5">
    <property type="taxonomic scope" value="Bacteria"/>
</dbReference>
<dbReference type="STRING" id="1423734.FC83_GL000667"/>
<accession>X0QL55</accession>
<reference evidence="1 2" key="1">
    <citation type="journal article" date="2015" name="Genome Announc.">
        <title>Expanding the biotechnology potential of lactobacilli through comparative genomics of 213 strains and associated genera.</title>
        <authorList>
            <person name="Sun Z."/>
            <person name="Harris H.M."/>
            <person name="McCann A."/>
            <person name="Guo C."/>
            <person name="Argimon S."/>
            <person name="Zhang W."/>
            <person name="Yang X."/>
            <person name="Jeffery I.B."/>
            <person name="Cooney J.C."/>
            <person name="Kagawa T.F."/>
            <person name="Liu W."/>
            <person name="Song Y."/>
            <person name="Salvetti E."/>
            <person name="Wrobel A."/>
            <person name="Rasinkangas P."/>
            <person name="Parkhill J."/>
            <person name="Rea M.C."/>
            <person name="O'Sullivan O."/>
            <person name="Ritari J."/>
            <person name="Douillard F.P."/>
            <person name="Paul Ross R."/>
            <person name="Yang R."/>
            <person name="Briner A.E."/>
            <person name="Felis G.E."/>
            <person name="de Vos W.M."/>
            <person name="Barrangou R."/>
            <person name="Klaenhammer T.R."/>
            <person name="Caufield P.W."/>
            <person name="Cui Y."/>
            <person name="Zhang H."/>
            <person name="O'Toole P.W."/>
        </authorList>
    </citation>
    <scope>NUCLEOTIDE SEQUENCE [LARGE SCALE GENOMIC DNA]</scope>
    <source>
        <strain evidence="1 2">DSM 18527</strain>
    </source>
</reference>
<dbReference type="Proteomes" id="UP000051236">
    <property type="component" value="Unassembled WGS sequence"/>
</dbReference>
<evidence type="ECO:0000313" key="2">
    <source>
        <dbReference type="Proteomes" id="UP000051236"/>
    </source>
</evidence>
<gene>
    <name evidence="1" type="ORF">FC83_GL000667</name>
</gene>
<dbReference type="EMBL" id="AZGA01000077">
    <property type="protein sequence ID" value="KRM31604.1"/>
    <property type="molecule type" value="Genomic_DNA"/>
</dbReference>
<comment type="caution">
    <text evidence="1">The sequence shown here is derived from an EMBL/GenBank/DDBJ whole genome shotgun (WGS) entry which is preliminary data.</text>
</comment>
<dbReference type="PATRIC" id="fig|1423734.3.peg.674"/>
<keyword evidence="2" id="KW-1185">Reference proteome</keyword>
<sequence length="113" mass="12509">MNKKKQTANKQKALALFTNLKTLLLPQKADDSGYDQIIAVLDRSIDRVSKDSQTPENEARAVYQNIYKIALVEKTKLEPTALAALKAIETFSLSGGIWGGMNTLNTANTWQIL</sequence>
<dbReference type="RefSeq" id="WP_035451934.1">
    <property type="nucleotide sequence ID" value="NZ_AZGA01000077.1"/>
</dbReference>